<comment type="caution">
    <text evidence="2">The sequence shown here is derived from an EMBL/GenBank/DDBJ whole genome shotgun (WGS) entry which is preliminary data.</text>
</comment>
<dbReference type="Pfam" id="PF01636">
    <property type="entry name" value="APH"/>
    <property type="match status" value="1"/>
</dbReference>
<dbReference type="Proteomes" id="UP001500280">
    <property type="component" value="Unassembled WGS sequence"/>
</dbReference>
<evidence type="ECO:0000313" key="3">
    <source>
        <dbReference type="Proteomes" id="UP001500280"/>
    </source>
</evidence>
<dbReference type="RefSeq" id="WP_344163624.1">
    <property type="nucleotide sequence ID" value="NZ_BAAANF010000027.1"/>
</dbReference>
<proteinExistence type="predicted"/>
<dbReference type="InterPro" id="IPR002575">
    <property type="entry name" value="Aminoglycoside_PTrfase"/>
</dbReference>
<dbReference type="SUPFAM" id="SSF56112">
    <property type="entry name" value="Protein kinase-like (PK-like)"/>
    <property type="match status" value="1"/>
</dbReference>
<dbReference type="EMBL" id="BAAANF010000027">
    <property type="protein sequence ID" value="GAA1716076.1"/>
    <property type="molecule type" value="Genomic_DNA"/>
</dbReference>
<evidence type="ECO:0000259" key="1">
    <source>
        <dbReference type="Pfam" id="PF01636"/>
    </source>
</evidence>
<reference evidence="2 3" key="1">
    <citation type="journal article" date="2019" name="Int. J. Syst. Evol. Microbiol.">
        <title>The Global Catalogue of Microorganisms (GCM) 10K type strain sequencing project: providing services to taxonomists for standard genome sequencing and annotation.</title>
        <authorList>
            <consortium name="The Broad Institute Genomics Platform"/>
            <consortium name="The Broad Institute Genome Sequencing Center for Infectious Disease"/>
            <person name="Wu L."/>
            <person name="Ma J."/>
        </authorList>
    </citation>
    <scope>NUCLEOTIDE SEQUENCE [LARGE SCALE GENOMIC DNA]</scope>
    <source>
        <strain evidence="2 3">JCM 14307</strain>
    </source>
</reference>
<evidence type="ECO:0000313" key="2">
    <source>
        <dbReference type="EMBL" id="GAA1716076.1"/>
    </source>
</evidence>
<name>A0ABN2J283_9ACTN</name>
<gene>
    <name evidence="2" type="ORF">GCM10009745_75660</name>
</gene>
<sequence>MTSIWSRVARLDVSSVVEQVAEQSGVRLEVEGLCSGGEVGAAYVRWDDGRRSVLKWRPGTRLEDFQAGPLAVSETARLAGLPVPRTELAVQLDSAVATVQELLPGAPIAALDESLLDQVLAVNEQLRLLLTGNSTVPSLNLYLTFDGPGFCLHGPLRAHDRRTARLDDWITAVGADHPGPLRGDDAVHVDFHPGNLLVVDGKLTGIIDWDGAGRGDHRLDLVTLRFGLHGGDADPAVVARLDATLDEIPPDILRPLWAHMSLRMTDWAIRHFTPADVDHWTTLAETRMAR</sequence>
<feature type="domain" description="Aminoglycoside phosphotransferase" evidence="1">
    <location>
        <begin position="40"/>
        <end position="243"/>
    </location>
</feature>
<dbReference type="Gene3D" id="3.90.1200.10">
    <property type="match status" value="1"/>
</dbReference>
<organism evidence="2 3">
    <name type="scientific">Kribbella yunnanensis</name>
    <dbReference type="NCBI Taxonomy" id="190194"/>
    <lineage>
        <taxon>Bacteria</taxon>
        <taxon>Bacillati</taxon>
        <taxon>Actinomycetota</taxon>
        <taxon>Actinomycetes</taxon>
        <taxon>Propionibacteriales</taxon>
        <taxon>Kribbellaceae</taxon>
        <taxon>Kribbella</taxon>
    </lineage>
</organism>
<dbReference type="InterPro" id="IPR011009">
    <property type="entry name" value="Kinase-like_dom_sf"/>
</dbReference>
<keyword evidence="3" id="KW-1185">Reference proteome</keyword>
<accession>A0ABN2J283</accession>
<protein>
    <recommendedName>
        <fullName evidence="1">Aminoglycoside phosphotransferase domain-containing protein</fullName>
    </recommendedName>
</protein>